<comment type="catalytic activity">
    <reaction evidence="10">
        <text>[protein]-C-terminal L-amino acid-glycyl-phosphatidylethanolamide + H2O = [protein]-C-terminal L-amino acid-glycine + a 1,2-diacyl-sn-glycero-3-phosphoethanolamine</text>
        <dbReference type="Rhea" id="RHEA:67548"/>
        <dbReference type="Rhea" id="RHEA-COMP:17323"/>
        <dbReference type="Rhea" id="RHEA-COMP:17324"/>
        <dbReference type="ChEBI" id="CHEBI:15377"/>
        <dbReference type="ChEBI" id="CHEBI:64612"/>
        <dbReference type="ChEBI" id="CHEBI:172940"/>
        <dbReference type="ChEBI" id="CHEBI:172941"/>
    </reaction>
    <physiologicalReaction direction="left-to-right" evidence="10">
        <dbReference type="Rhea" id="RHEA:67549"/>
    </physiologicalReaction>
</comment>
<keyword evidence="3" id="KW-0813">Transport</keyword>
<dbReference type="InterPro" id="IPR005078">
    <property type="entry name" value="Peptidase_C54"/>
</dbReference>
<evidence type="ECO:0000256" key="12">
    <source>
        <dbReference type="ARBA" id="ARBA00045891"/>
    </source>
</evidence>
<dbReference type="PANTHER" id="PTHR22624:SF49">
    <property type="entry name" value="CYSTEINE PROTEASE"/>
    <property type="match status" value="1"/>
</dbReference>
<dbReference type="SUPFAM" id="SSF54001">
    <property type="entry name" value="Cysteine proteinases"/>
    <property type="match status" value="1"/>
</dbReference>
<feature type="domain" description="Peptidase C54 catalytic" evidence="15">
    <location>
        <begin position="55"/>
        <end position="343"/>
    </location>
</feature>
<evidence type="ECO:0000256" key="1">
    <source>
        <dbReference type="ARBA" id="ARBA00004496"/>
    </source>
</evidence>
<evidence type="ECO:0000256" key="6">
    <source>
        <dbReference type="ARBA" id="ARBA00022801"/>
    </source>
</evidence>
<keyword evidence="4 13" id="KW-0963">Cytoplasm</keyword>
<protein>
    <recommendedName>
        <fullName evidence="13">Cysteine protease</fullName>
        <ecNumber evidence="13">3.4.22.-</ecNumber>
    </recommendedName>
</protein>
<organism evidence="16 17">
    <name type="scientific">Coccomyxa viridis</name>
    <dbReference type="NCBI Taxonomy" id="1274662"/>
    <lineage>
        <taxon>Eukaryota</taxon>
        <taxon>Viridiplantae</taxon>
        <taxon>Chlorophyta</taxon>
        <taxon>core chlorophytes</taxon>
        <taxon>Trebouxiophyceae</taxon>
        <taxon>Trebouxiophyceae incertae sedis</taxon>
        <taxon>Coccomyxaceae</taxon>
        <taxon>Coccomyxa</taxon>
    </lineage>
</organism>
<keyword evidence="9 13" id="KW-0072">Autophagy</keyword>
<evidence type="ECO:0000313" key="17">
    <source>
        <dbReference type="Proteomes" id="UP001497392"/>
    </source>
</evidence>
<evidence type="ECO:0000256" key="9">
    <source>
        <dbReference type="ARBA" id="ARBA00023006"/>
    </source>
</evidence>
<accession>A0ABP1FLJ8</accession>
<dbReference type="InterPro" id="IPR046792">
    <property type="entry name" value="Peptidase_C54_cat"/>
</dbReference>
<comment type="function">
    <text evidence="12">Cysteine protease that plays a key role in autophagy by mediating both proteolytic activation and delipidation of ATG8 family proteins. The protease activity is required for proteolytic activation of ATG8 family proteins: cleaves the C-terminal amino acid of ATG8 proteins to reveal a C-terminal glycine. Exposure of the glycine at the C-terminus is essential for ATG8 proteins conjugation to phosphatidylethanolamine (PE) and insertion to membranes, which is necessary for autophagy. In addition to the protease activity, also mediates delipidation of PE-conjugated ATG8 proteins.</text>
</comment>
<keyword evidence="6 13" id="KW-0378">Hydrolase</keyword>
<comment type="subcellular location">
    <subcellularLocation>
        <location evidence="1 13">Cytoplasm</location>
    </subcellularLocation>
</comment>
<proteinExistence type="inferred from homology"/>
<evidence type="ECO:0000313" key="16">
    <source>
        <dbReference type="EMBL" id="CAL5218432.1"/>
    </source>
</evidence>
<evidence type="ECO:0000259" key="15">
    <source>
        <dbReference type="Pfam" id="PF03416"/>
    </source>
</evidence>
<dbReference type="Proteomes" id="UP001497392">
    <property type="component" value="Unassembled WGS sequence"/>
</dbReference>
<evidence type="ECO:0000256" key="11">
    <source>
        <dbReference type="ARBA" id="ARBA00038724"/>
    </source>
</evidence>
<evidence type="ECO:0000256" key="8">
    <source>
        <dbReference type="ARBA" id="ARBA00022927"/>
    </source>
</evidence>
<dbReference type="Pfam" id="PF03416">
    <property type="entry name" value="Peptidase_C54"/>
    <property type="match status" value="1"/>
</dbReference>
<evidence type="ECO:0000256" key="13">
    <source>
        <dbReference type="RuleBase" id="RU363115"/>
    </source>
</evidence>
<comment type="subunit">
    <text evidence="11">Interacts with ATG8.</text>
</comment>
<evidence type="ECO:0000256" key="2">
    <source>
        <dbReference type="ARBA" id="ARBA00010958"/>
    </source>
</evidence>
<keyword evidence="5 13" id="KW-0645">Protease</keyword>
<name>A0ABP1FLJ8_9CHLO</name>
<evidence type="ECO:0000256" key="14">
    <source>
        <dbReference type="SAM" id="MobiDB-lite"/>
    </source>
</evidence>
<evidence type="ECO:0000256" key="3">
    <source>
        <dbReference type="ARBA" id="ARBA00022448"/>
    </source>
</evidence>
<dbReference type="PANTHER" id="PTHR22624">
    <property type="entry name" value="CYSTEINE PROTEASE ATG4"/>
    <property type="match status" value="1"/>
</dbReference>
<feature type="region of interest" description="Disordered" evidence="14">
    <location>
        <begin position="360"/>
        <end position="403"/>
    </location>
</feature>
<evidence type="ECO:0000256" key="10">
    <source>
        <dbReference type="ARBA" id="ARBA00029362"/>
    </source>
</evidence>
<keyword evidence="7" id="KW-0788">Thiol protease</keyword>
<reference evidence="16 17" key="1">
    <citation type="submission" date="2024-06" db="EMBL/GenBank/DDBJ databases">
        <authorList>
            <person name="Kraege A."/>
            <person name="Thomma B."/>
        </authorList>
    </citation>
    <scope>NUCLEOTIDE SEQUENCE [LARGE SCALE GENOMIC DNA]</scope>
</reference>
<sequence>MAQVLGLRRLQEYFQGTTSLLGASEPVWILGVCYEGCNTPQGDTPPALKQEVLNAILSDLMSRIWMTYRRGFPAIGTSGITSDVGWGCTLRSGQMLLAQVLLHHLVGRQWRRKLEAPFPEEVAQILHWFGDQPAEQRPYSVHNLCAAGQLHGVKAGNWLGPSGLCNTLEAIVNHVQPAGLQCRVVASSGGGAPILCTTRIGAAFEQSGSAPKASDTAAAAPASAGAPQQGGARGLLLLVPLMLGLIGKVNSRYVPQLQEVLQWPQSVGIVGGRPSSSLYFIGHQGQSVLFMDPHEVQDVVTEASDLESYFCSYLRLMPLGNIDPSLAIGFYCKSADGFQDLCQKLSQLEKESSGAPLVCVTDKEEAEPSWPARSMSDVLSDEGMSDSGTPRDGAQQPDEWEVL</sequence>
<evidence type="ECO:0000256" key="4">
    <source>
        <dbReference type="ARBA" id="ARBA00022490"/>
    </source>
</evidence>
<keyword evidence="8 13" id="KW-0653">Protein transport</keyword>
<dbReference type="EMBL" id="CAXHTA020000001">
    <property type="protein sequence ID" value="CAL5218432.1"/>
    <property type="molecule type" value="Genomic_DNA"/>
</dbReference>
<evidence type="ECO:0000256" key="7">
    <source>
        <dbReference type="ARBA" id="ARBA00022807"/>
    </source>
</evidence>
<comment type="caution">
    <text evidence="16">The sequence shown here is derived from an EMBL/GenBank/DDBJ whole genome shotgun (WGS) entry which is preliminary data.</text>
</comment>
<keyword evidence="17" id="KW-1185">Reference proteome</keyword>
<comment type="similarity">
    <text evidence="2 13">Belongs to the peptidase C54 family.</text>
</comment>
<evidence type="ECO:0000256" key="5">
    <source>
        <dbReference type="ARBA" id="ARBA00022670"/>
    </source>
</evidence>
<dbReference type="InterPro" id="IPR038765">
    <property type="entry name" value="Papain-like_cys_pep_sf"/>
</dbReference>
<dbReference type="EC" id="3.4.22.-" evidence="13"/>
<gene>
    <name evidence="16" type="primary">g113</name>
    <name evidence="16" type="ORF">VP750_LOCUS91</name>
</gene>